<proteinExistence type="predicted"/>
<name>A0A511Z8M3_9BACL</name>
<gene>
    <name evidence="1" type="ORF">SLU01_20970</name>
</gene>
<organism evidence="1 2">
    <name type="scientific">Sporosarcina luteola</name>
    <dbReference type="NCBI Taxonomy" id="582850"/>
    <lineage>
        <taxon>Bacteria</taxon>
        <taxon>Bacillati</taxon>
        <taxon>Bacillota</taxon>
        <taxon>Bacilli</taxon>
        <taxon>Bacillales</taxon>
        <taxon>Caryophanaceae</taxon>
        <taxon>Sporosarcina</taxon>
    </lineage>
</organism>
<dbReference type="EMBL" id="BJYL01000027">
    <property type="protein sequence ID" value="GEN83785.1"/>
    <property type="molecule type" value="Genomic_DNA"/>
</dbReference>
<reference evidence="1 2" key="1">
    <citation type="submission" date="2019-07" db="EMBL/GenBank/DDBJ databases">
        <title>Whole genome shotgun sequence of Sporosarcina luteola NBRC 105378.</title>
        <authorList>
            <person name="Hosoyama A."/>
            <person name="Uohara A."/>
            <person name="Ohji S."/>
            <person name="Ichikawa N."/>
        </authorList>
    </citation>
    <scope>NUCLEOTIDE SEQUENCE [LARGE SCALE GENOMIC DNA]</scope>
    <source>
        <strain evidence="1 2">NBRC 105378</strain>
    </source>
</reference>
<keyword evidence="2" id="KW-1185">Reference proteome</keyword>
<accession>A0A511Z8M3</accession>
<sequence length="183" mass="21109">MMKRNSRWKTGVAICLSVICLICTGCSKTNEQDHIKETVKKVVELQMNAPNEKAIFTNYFSDDEEKFEEKYAQYMAYLEETYGPYFTDSTFELYTRTNEFDIFHTAADRYDYQLIVNDVSVEQNEVTPTNYNFTVNLDYVDKDGEKTAIEVTGVAIMRDDKIAKLSYLGDKQLLRSLLSGGLE</sequence>
<evidence type="ECO:0000313" key="2">
    <source>
        <dbReference type="Proteomes" id="UP000321901"/>
    </source>
</evidence>
<dbReference type="Proteomes" id="UP000321901">
    <property type="component" value="Unassembled WGS sequence"/>
</dbReference>
<dbReference type="RefSeq" id="WP_147058036.1">
    <property type="nucleotide sequence ID" value="NZ_BJYL01000027.1"/>
</dbReference>
<comment type="caution">
    <text evidence="1">The sequence shown here is derived from an EMBL/GenBank/DDBJ whole genome shotgun (WGS) entry which is preliminary data.</text>
</comment>
<dbReference type="OrthoDB" id="2425726at2"/>
<protein>
    <submittedName>
        <fullName evidence="1">Uncharacterized protein</fullName>
    </submittedName>
</protein>
<dbReference type="AlphaFoldDB" id="A0A511Z8M3"/>
<evidence type="ECO:0000313" key="1">
    <source>
        <dbReference type="EMBL" id="GEN83785.1"/>
    </source>
</evidence>